<feature type="compositionally biased region" description="Basic residues" evidence="2">
    <location>
        <begin position="289"/>
        <end position="308"/>
    </location>
</feature>
<evidence type="ECO:0000256" key="2">
    <source>
        <dbReference type="SAM" id="MobiDB-lite"/>
    </source>
</evidence>
<dbReference type="EMBL" id="JAKMXF010000222">
    <property type="protein sequence ID" value="KAI6654522.1"/>
    <property type="molecule type" value="Genomic_DNA"/>
</dbReference>
<protein>
    <recommendedName>
        <fullName evidence="5">Luc7-like protein 3</fullName>
    </recommendedName>
</protein>
<evidence type="ECO:0000313" key="3">
    <source>
        <dbReference type="EMBL" id="KAI6654522.1"/>
    </source>
</evidence>
<evidence type="ECO:0008006" key="5">
    <source>
        <dbReference type="Google" id="ProtNLM"/>
    </source>
</evidence>
<gene>
    <name evidence="3" type="ORF">LOD99_918</name>
</gene>
<sequence>MSVLSAMVDDLLGHNRNEDGSSEIHWSDEKVCKYFLCGFCPHDLFTNTKADLGPCKLLHDEKLLLQYNESDKRGEMGYEHDFLILLEGIVQDLTRRLQRGIERLDRTYHTPIEEEDESTKAISDKITELLRKTERLGSEGKIDAAQEVMSEVEILKKEKHGILAQKAGKDPNDPNALLSNDPERRLELCQVCGAFLIVNDTPRRINDHMTGKMHMGYARIRNTVTELKISLYGDNELSTKQSVKEEGEVSRDERVSKKRAHNSRSRSPVDKRHRSSYSRDDSHSESRSHSHKHKSSGSHSHSSHKRRSRDSEERKSRSSHKSRSRDRRHRDDRSRSRSWSGGSKKKRHY</sequence>
<proteinExistence type="inferred from homology"/>
<feature type="compositionally biased region" description="Basic and acidic residues" evidence="2">
    <location>
        <begin position="277"/>
        <end position="288"/>
    </location>
</feature>
<dbReference type="Proteomes" id="UP001165289">
    <property type="component" value="Unassembled WGS sequence"/>
</dbReference>
<comment type="similarity">
    <text evidence="1">Belongs to the Luc7 family.</text>
</comment>
<evidence type="ECO:0000313" key="4">
    <source>
        <dbReference type="Proteomes" id="UP001165289"/>
    </source>
</evidence>
<dbReference type="PANTHER" id="PTHR12375">
    <property type="entry name" value="RNA-BINDING PROTEIN LUC7-RELATED"/>
    <property type="match status" value="1"/>
</dbReference>
<organism evidence="3 4">
    <name type="scientific">Oopsacas minuta</name>
    <dbReference type="NCBI Taxonomy" id="111878"/>
    <lineage>
        <taxon>Eukaryota</taxon>
        <taxon>Metazoa</taxon>
        <taxon>Porifera</taxon>
        <taxon>Hexactinellida</taxon>
        <taxon>Hexasterophora</taxon>
        <taxon>Lyssacinosida</taxon>
        <taxon>Leucopsacidae</taxon>
        <taxon>Oopsacas</taxon>
    </lineage>
</organism>
<dbReference type="Pfam" id="PF03194">
    <property type="entry name" value="LUC7"/>
    <property type="match status" value="1"/>
</dbReference>
<dbReference type="GO" id="GO:0003729">
    <property type="term" value="F:mRNA binding"/>
    <property type="evidence" value="ECO:0007669"/>
    <property type="project" value="InterPro"/>
</dbReference>
<feature type="region of interest" description="Disordered" evidence="2">
    <location>
        <begin position="240"/>
        <end position="349"/>
    </location>
</feature>
<feature type="compositionally biased region" description="Basic and acidic residues" evidence="2">
    <location>
        <begin position="242"/>
        <end position="255"/>
    </location>
</feature>
<keyword evidence="4" id="KW-1185">Reference proteome</keyword>
<comment type="caution">
    <text evidence="3">The sequence shown here is derived from an EMBL/GenBank/DDBJ whole genome shotgun (WGS) entry which is preliminary data.</text>
</comment>
<reference evidence="3 4" key="1">
    <citation type="journal article" date="2023" name="BMC Biol.">
        <title>The compact genome of the sponge Oopsacas minuta (Hexactinellida) is lacking key metazoan core genes.</title>
        <authorList>
            <person name="Santini S."/>
            <person name="Schenkelaars Q."/>
            <person name="Jourda C."/>
            <person name="Duchesne M."/>
            <person name="Belahbib H."/>
            <person name="Rocher C."/>
            <person name="Selva M."/>
            <person name="Riesgo A."/>
            <person name="Vervoort M."/>
            <person name="Leys S.P."/>
            <person name="Kodjabachian L."/>
            <person name="Le Bivic A."/>
            <person name="Borchiellini C."/>
            <person name="Claverie J.M."/>
            <person name="Renard E."/>
        </authorList>
    </citation>
    <scope>NUCLEOTIDE SEQUENCE [LARGE SCALE GENOMIC DNA]</scope>
    <source>
        <strain evidence="3">SPO-2</strain>
    </source>
</reference>
<dbReference type="InterPro" id="IPR004882">
    <property type="entry name" value="Luc7-rel"/>
</dbReference>
<dbReference type="GO" id="GO:0005685">
    <property type="term" value="C:U1 snRNP"/>
    <property type="evidence" value="ECO:0007669"/>
    <property type="project" value="InterPro"/>
</dbReference>
<dbReference type="AlphaFoldDB" id="A0AAV7K041"/>
<name>A0AAV7K041_9METZ</name>
<evidence type="ECO:0000256" key="1">
    <source>
        <dbReference type="ARBA" id="ARBA00005655"/>
    </source>
</evidence>
<dbReference type="GO" id="GO:0006376">
    <property type="term" value="P:mRNA splice site recognition"/>
    <property type="evidence" value="ECO:0007669"/>
    <property type="project" value="InterPro"/>
</dbReference>
<feature type="compositionally biased region" description="Basic residues" evidence="2">
    <location>
        <begin position="317"/>
        <end position="328"/>
    </location>
</feature>
<accession>A0AAV7K041</accession>